<evidence type="ECO:0000259" key="7">
    <source>
        <dbReference type="SMART" id="SM00838"/>
    </source>
</evidence>
<feature type="domain" description="Elongation factor EFG" evidence="7">
    <location>
        <begin position="584"/>
        <end position="674"/>
    </location>
</feature>
<dbReference type="Pfam" id="PF03764">
    <property type="entry name" value="EFG_IV"/>
    <property type="match status" value="1"/>
</dbReference>
<protein>
    <recommendedName>
        <fullName evidence="1">Elongation factor G</fullName>
    </recommendedName>
</protein>
<dbReference type="InterPro" id="IPR047872">
    <property type="entry name" value="EFG_IV"/>
</dbReference>
<dbReference type="NCBIfam" id="NF009379">
    <property type="entry name" value="PRK12740.1-3"/>
    <property type="match status" value="1"/>
</dbReference>
<evidence type="ECO:0000259" key="8">
    <source>
        <dbReference type="SMART" id="SM00889"/>
    </source>
</evidence>
<name>A0A1E5XML1_9HYPH</name>
<evidence type="ECO:0000256" key="2">
    <source>
        <dbReference type="ARBA" id="ARBA00022741"/>
    </source>
</evidence>
<evidence type="ECO:0000256" key="1">
    <source>
        <dbReference type="ARBA" id="ARBA00017872"/>
    </source>
</evidence>
<dbReference type="Gene3D" id="3.30.70.240">
    <property type="match status" value="1"/>
</dbReference>
<dbReference type="FunFam" id="3.30.70.240:FF:000001">
    <property type="entry name" value="Elongation factor G"/>
    <property type="match status" value="1"/>
</dbReference>
<dbReference type="RefSeq" id="WP_069910933.1">
    <property type="nucleotide sequence ID" value="NZ_LAJE02000253.1"/>
</dbReference>
<dbReference type="InterPro" id="IPR020568">
    <property type="entry name" value="Ribosomal_Su5_D2-typ_SF"/>
</dbReference>
<dbReference type="SUPFAM" id="SSF54980">
    <property type="entry name" value="EF-G C-terminal domain-like"/>
    <property type="match status" value="2"/>
</dbReference>
<keyword evidence="5" id="KW-0342">GTP-binding</keyword>
<dbReference type="GO" id="GO:0097216">
    <property type="term" value="F:guanosine tetraphosphate binding"/>
    <property type="evidence" value="ECO:0007669"/>
    <property type="project" value="UniProtKB-ARBA"/>
</dbReference>
<keyword evidence="2" id="KW-0547">Nucleotide-binding</keyword>
<dbReference type="InterPro" id="IPR035647">
    <property type="entry name" value="EFG_III/V"/>
</dbReference>
<evidence type="ECO:0000313" key="9">
    <source>
        <dbReference type="EMBL" id="OEO29837.1"/>
    </source>
</evidence>
<dbReference type="PANTHER" id="PTHR43261">
    <property type="entry name" value="TRANSLATION ELONGATION FACTOR G-RELATED"/>
    <property type="match status" value="1"/>
</dbReference>
<dbReference type="CDD" id="cd01434">
    <property type="entry name" value="EFG_mtEFG1_IV"/>
    <property type="match status" value="1"/>
</dbReference>
<gene>
    <name evidence="9" type="ORF">VW23_024075</name>
</gene>
<dbReference type="EMBL" id="LAJE02000253">
    <property type="protein sequence ID" value="OEO29837.1"/>
    <property type="molecule type" value="Genomic_DNA"/>
</dbReference>
<reference evidence="9 10" key="1">
    <citation type="journal article" date="2015" name="Genome Announc.">
        <title>Genome Assemblies of Three Soil-Associated Devosia species: D. insulae, D. limi, and D. soli.</title>
        <authorList>
            <person name="Hassan Y.I."/>
            <person name="Lepp D."/>
            <person name="Zhou T."/>
        </authorList>
    </citation>
    <scope>NUCLEOTIDE SEQUENCE [LARGE SCALE GENOMIC DNA]</scope>
    <source>
        <strain evidence="9 10">DS-56</strain>
    </source>
</reference>
<feature type="domain" description="Translation elongation factor EFG/EF2" evidence="8">
    <location>
        <begin position="464"/>
        <end position="582"/>
    </location>
</feature>
<comment type="caution">
    <text evidence="9">The sequence shown here is derived from an EMBL/GenBank/DDBJ whole genome shotgun (WGS) entry which is preliminary data.</text>
</comment>
<comment type="function">
    <text evidence="6">Catalyzes the GTP-dependent ribosomal translocation step during translation elongation. During this step, the ribosome changes from the pre-translocational (PRE) to the post-translocational (POST) state as the newly formed A-site-bound peptidyl-tRNA and P-site-bound deacylated tRNA move to the P and E sites, respectively. Catalyzes the coordinated movement of the two tRNA molecules, the mRNA and conformational changes in the ribosome.</text>
</comment>
<dbReference type="CDD" id="cd16262">
    <property type="entry name" value="EFG_III"/>
    <property type="match status" value="1"/>
</dbReference>
<dbReference type="SUPFAM" id="SSF54211">
    <property type="entry name" value="Ribosomal protein S5 domain 2-like"/>
    <property type="match status" value="1"/>
</dbReference>
<evidence type="ECO:0000256" key="3">
    <source>
        <dbReference type="ARBA" id="ARBA00022768"/>
    </source>
</evidence>
<dbReference type="GO" id="GO:0003746">
    <property type="term" value="F:translation elongation factor activity"/>
    <property type="evidence" value="ECO:0007669"/>
    <property type="project" value="UniProtKB-KW"/>
</dbReference>
<dbReference type="SUPFAM" id="SSF50447">
    <property type="entry name" value="Translation proteins"/>
    <property type="match status" value="1"/>
</dbReference>
<sequence>MANDNGRQAGPRCIALVGPFASGKTSLLEAILMRTGAITRQGHARDGNMVGDAAPEARSNGMSVEVNVAETEFMGDRYTFTDCPGSVEFQYESLAVLAGADMAVVVAEADPKKVAALQLILRDLEARKLPHLIFLNKIDKLSGQVRDILTMLQPASRVPLVLRQLPMTKGGVVTGCIDLALERAHVYHEARESEIVALPDGEKADEVAARTAMLEQIADYDDVLMEQLLEDVQPEKDLIFKDLVEEMRAGKICPVFIGSAEHGNGITRLLKAIRHEAPTVKETRARLGLADGPGAVVQIMKTMQTARSGKMCVARVLSGSVADGATLRSVDGRESKVSGIFRVTGQETQKREAAKEGETVALGKVEAARTGDTLASGRMVPDLMPPPESMPMMAIAVSPKERKDDVRLSTALQRILEEDPSLHLTHVPETGETVLEGHGEMHLRVVVERITGRYGVPVTTSVPRIAYRETIKKSANVRGRHKKQSGGHGQFGDVVLTIKPLPRGGGLGFDEKITGGVVPRQYISSVEAGVREYFGMGGPLGFPVVDVAVTLTDGSYHTVDSSDMAFRQAAQIGMREGMPQCEPVLLEPVMEVTVHCPSEATARINAILPRRRGQIVGSDTREGWDGWDDIHAYVPASEMQDLIIELRSATAGVGSFEQEFDHLAEIGGRLAEEVASKYGRQVA</sequence>
<dbReference type="Gene3D" id="2.40.30.10">
    <property type="entry name" value="Translation factors"/>
    <property type="match status" value="1"/>
</dbReference>
<dbReference type="CDD" id="cd04170">
    <property type="entry name" value="EF-G_bact"/>
    <property type="match status" value="1"/>
</dbReference>
<dbReference type="Gene3D" id="3.40.50.300">
    <property type="entry name" value="P-loop containing nucleotide triphosphate hydrolases"/>
    <property type="match status" value="1"/>
</dbReference>
<dbReference type="NCBIfam" id="NF009891">
    <property type="entry name" value="PRK13351.1-1"/>
    <property type="match status" value="1"/>
</dbReference>
<dbReference type="AlphaFoldDB" id="A0A1E5XML1"/>
<evidence type="ECO:0000256" key="4">
    <source>
        <dbReference type="ARBA" id="ARBA00022917"/>
    </source>
</evidence>
<dbReference type="InterPro" id="IPR035649">
    <property type="entry name" value="EFG_V"/>
</dbReference>
<dbReference type="Pfam" id="PF00679">
    <property type="entry name" value="EFG_C"/>
    <property type="match status" value="1"/>
</dbReference>
<dbReference type="InterPro" id="IPR014721">
    <property type="entry name" value="Ribsml_uS5_D2-typ_fold_subgr"/>
</dbReference>
<keyword evidence="4" id="KW-0648">Protein biosynthesis</keyword>
<dbReference type="SUPFAM" id="SSF52540">
    <property type="entry name" value="P-loop containing nucleoside triphosphate hydrolases"/>
    <property type="match status" value="1"/>
</dbReference>
<evidence type="ECO:0000313" key="10">
    <source>
        <dbReference type="Proteomes" id="UP000095463"/>
    </source>
</evidence>
<dbReference type="Pfam" id="PF00009">
    <property type="entry name" value="GTP_EFTU"/>
    <property type="match status" value="1"/>
</dbReference>
<dbReference type="InterPro" id="IPR009022">
    <property type="entry name" value="EFG_III"/>
</dbReference>
<dbReference type="InterPro" id="IPR041095">
    <property type="entry name" value="EFG_II"/>
</dbReference>
<proteinExistence type="predicted"/>
<dbReference type="Gene3D" id="3.30.70.870">
    <property type="entry name" value="Elongation Factor G (Translational Gtpase), domain 3"/>
    <property type="match status" value="1"/>
</dbReference>
<dbReference type="InterPro" id="IPR009000">
    <property type="entry name" value="Transl_B-barrel_sf"/>
</dbReference>
<dbReference type="InterPro" id="IPR027417">
    <property type="entry name" value="P-loop_NTPase"/>
</dbReference>
<dbReference type="SMART" id="SM00838">
    <property type="entry name" value="EFG_C"/>
    <property type="match status" value="1"/>
</dbReference>
<keyword evidence="3 9" id="KW-0251">Elongation factor</keyword>
<dbReference type="GO" id="GO:0005525">
    <property type="term" value="F:GTP binding"/>
    <property type="evidence" value="ECO:0007669"/>
    <property type="project" value="UniProtKB-KW"/>
</dbReference>
<dbReference type="OrthoDB" id="2605300at2"/>
<dbReference type="GO" id="GO:0003924">
    <property type="term" value="F:GTPase activity"/>
    <property type="evidence" value="ECO:0007669"/>
    <property type="project" value="InterPro"/>
</dbReference>
<accession>A0A1E5XML1</accession>
<dbReference type="PANTHER" id="PTHR43261:SF7">
    <property type="entry name" value="ELONGATION FACTOR G-LIKE PROTEIN"/>
    <property type="match status" value="1"/>
</dbReference>
<dbReference type="InterPro" id="IPR000795">
    <property type="entry name" value="T_Tr_GTP-bd_dom"/>
</dbReference>
<dbReference type="InterPro" id="IPR005517">
    <property type="entry name" value="Transl_elong_EFG/EF2_IV"/>
</dbReference>
<evidence type="ECO:0000256" key="5">
    <source>
        <dbReference type="ARBA" id="ARBA00023134"/>
    </source>
</evidence>
<dbReference type="CDD" id="cd03713">
    <property type="entry name" value="EFG_mtEFG_C"/>
    <property type="match status" value="1"/>
</dbReference>
<dbReference type="SMART" id="SM00889">
    <property type="entry name" value="EFG_IV"/>
    <property type="match status" value="1"/>
</dbReference>
<dbReference type="Pfam" id="PF14492">
    <property type="entry name" value="EFG_III"/>
    <property type="match status" value="1"/>
</dbReference>
<dbReference type="Proteomes" id="UP000095463">
    <property type="component" value="Unassembled WGS sequence"/>
</dbReference>
<organism evidence="9 10">
    <name type="scientific">Devosia insulae DS-56</name>
    <dbReference type="NCBI Taxonomy" id="1116389"/>
    <lineage>
        <taxon>Bacteria</taxon>
        <taxon>Pseudomonadati</taxon>
        <taxon>Pseudomonadota</taxon>
        <taxon>Alphaproteobacteria</taxon>
        <taxon>Hyphomicrobiales</taxon>
        <taxon>Devosiaceae</taxon>
        <taxon>Devosia</taxon>
    </lineage>
</organism>
<keyword evidence="10" id="KW-1185">Reference proteome</keyword>
<dbReference type="Gene3D" id="3.30.230.10">
    <property type="match status" value="1"/>
</dbReference>
<dbReference type="InterPro" id="IPR000640">
    <property type="entry name" value="EFG_V-like"/>
</dbReference>
<dbReference type="GO" id="GO:0032790">
    <property type="term" value="P:ribosome disassembly"/>
    <property type="evidence" value="ECO:0007669"/>
    <property type="project" value="TreeGrafter"/>
</dbReference>
<dbReference type="FunFam" id="3.30.230.10:FF:000003">
    <property type="entry name" value="Elongation factor G"/>
    <property type="match status" value="1"/>
</dbReference>
<evidence type="ECO:0000256" key="6">
    <source>
        <dbReference type="ARBA" id="ARBA00024731"/>
    </source>
</evidence>